<dbReference type="EMBL" id="HG996474">
    <property type="protein sequence ID" value="CAG1836535.1"/>
    <property type="molecule type" value="Genomic_DNA"/>
</dbReference>
<feature type="region of interest" description="Disordered" evidence="1">
    <location>
        <begin position="79"/>
        <end position="102"/>
    </location>
</feature>
<accession>A0A804KNY2</accession>
<feature type="compositionally biased region" description="Basic and acidic residues" evidence="1">
    <location>
        <begin position="1"/>
        <end position="15"/>
    </location>
</feature>
<reference evidence="3" key="2">
    <citation type="submission" date="2021-05" db="UniProtKB">
        <authorList>
            <consortium name="EnsemblPlants"/>
        </authorList>
    </citation>
    <scope>IDENTIFICATION</scope>
    <source>
        <strain evidence="3">subsp. malaccensis</strain>
    </source>
</reference>
<dbReference type="InParanoid" id="A0A804KNY2"/>
<dbReference type="FunCoup" id="A0A804KNY2">
    <property type="interactions" value="3423"/>
</dbReference>
<gene>
    <name evidence="2" type="ORF">GSMUA_245040.1</name>
</gene>
<dbReference type="AlphaFoldDB" id="A0A804KNY2"/>
<evidence type="ECO:0000256" key="1">
    <source>
        <dbReference type="SAM" id="MobiDB-lite"/>
    </source>
</evidence>
<protein>
    <submittedName>
        <fullName evidence="2">(wild Malaysian banana) hypothetical protein</fullName>
    </submittedName>
</protein>
<evidence type="ECO:0000313" key="4">
    <source>
        <dbReference type="Proteomes" id="UP000012960"/>
    </source>
</evidence>
<keyword evidence="4" id="KW-1185">Reference proteome</keyword>
<reference evidence="2" key="1">
    <citation type="submission" date="2021-03" db="EMBL/GenBank/DDBJ databases">
        <authorList>
            <consortium name="Genoscope - CEA"/>
            <person name="William W."/>
        </authorList>
    </citation>
    <scope>NUCLEOTIDE SEQUENCE</scope>
    <source>
        <strain evidence="2">Doubled-haploid Pahang</strain>
    </source>
</reference>
<name>A0A804KNY2_MUSAM</name>
<dbReference type="InterPro" id="IPR053346">
    <property type="entry name" value="Fra_a_1-associated"/>
</dbReference>
<feature type="compositionally biased region" description="Basic and acidic residues" evidence="1">
    <location>
        <begin position="168"/>
        <end position="180"/>
    </location>
</feature>
<dbReference type="Proteomes" id="UP000012960">
    <property type="component" value="Unplaced"/>
</dbReference>
<dbReference type="OMA" id="EMRNGFF"/>
<evidence type="ECO:0000313" key="2">
    <source>
        <dbReference type="EMBL" id="CAG1836535.1"/>
    </source>
</evidence>
<dbReference type="EnsemblPlants" id="Ma09_t26370.1">
    <property type="protein sequence ID" value="Ma09_p26370.1"/>
    <property type="gene ID" value="Ma09_g26370"/>
</dbReference>
<sequence length="193" mass="21924">MGWKREKEEPSRRGFGDLVNPNPDPNARFAAGEERCSTQMVVRSTCRTEEVEPGRFVRKCEKTEQTLKDCVGRPVEVVESKTEHTEDDVTDEVTRGLFPSNSPTMEPFNFPGLLSDIEGIEGRLFGGFGNFLEAADGMANEFFKSFGDPYWHKRESLPFRQWETTDGQLKKDPWKRRTSESDSSESAGQMTDV</sequence>
<feature type="region of interest" description="Disordered" evidence="1">
    <location>
        <begin position="1"/>
        <end position="33"/>
    </location>
</feature>
<feature type="region of interest" description="Disordered" evidence="1">
    <location>
        <begin position="162"/>
        <end position="193"/>
    </location>
</feature>
<dbReference type="Gramene" id="Ma09_t26370.1">
    <property type="protein sequence ID" value="Ma09_p26370.1"/>
    <property type="gene ID" value="Ma09_g26370"/>
</dbReference>
<organism evidence="3 4">
    <name type="scientific">Musa acuminata subsp. malaccensis</name>
    <name type="common">Wild banana</name>
    <name type="synonym">Musa malaccensis</name>
    <dbReference type="NCBI Taxonomy" id="214687"/>
    <lineage>
        <taxon>Eukaryota</taxon>
        <taxon>Viridiplantae</taxon>
        <taxon>Streptophyta</taxon>
        <taxon>Embryophyta</taxon>
        <taxon>Tracheophyta</taxon>
        <taxon>Spermatophyta</taxon>
        <taxon>Magnoliopsida</taxon>
        <taxon>Liliopsida</taxon>
        <taxon>Zingiberales</taxon>
        <taxon>Musaceae</taxon>
        <taxon>Musa</taxon>
    </lineage>
</organism>
<evidence type="ECO:0000313" key="3">
    <source>
        <dbReference type="EnsemblPlants" id="Ma09_p26370.1"/>
    </source>
</evidence>
<dbReference type="OrthoDB" id="1914474at2759"/>
<proteinExistence type="predicted"/>
<feature type="compositionally biased region" description="Polar residues" evidence="1">
    <location>
        <begin position="184"/>
        <end position="193"/>
    </location>
</feature>
<dbReference type="PANTHER" id="PTHR35722">
    <property type="entry name" value="MAL D 1-ASSOCIATED PROTEIN"/>
    <property type="match status" value="1"/>
</dbReference>
<dbReference type="PANTHER" id="PTHR35722:SF1">
    <property type="entry name" value="MAL D 1-ASSOCIATED PROTEIN"/>
    <property type="match status" value="1"/>
</dbReference>